<evidence type="ECO:0000313" key="2">
    <source>
        <dbReference type="EMBL" id="CAE0243995.1"/>
    </source>
</evidence>
<keyword evidence="1" id="KW-0812">Transmembrane</keyword>
<reference evidence="2" key="1">
    <citation type="submission" date="2021-01" db="EMBL/GenBank/DDBJ databases">
        <authorList>
            <person name="Corre E."/>
            <person name="Pelletier E."/>
            <person name="Niang G."/>
            <person name="Scheremetjew M."/>
            <person name="Finn R."/>
            <person name="Kale V."/>
            <person name="Holt S."/>
            <person name="Cochrane G."/>
            <person name="Meng A."/>
            <person name="Brown T."/>
            <person name="Cohen L."/>
        </authorList>
    </citation>
    <scope>NUCLEOTIDE SEQUENCE</scope>
    <source>
        <strain evidence="2">NIES-2562</strain>
    </source>
</reference>
<feature type="transmembrane region" description="Helical" evidence="1">
    <location>
        <begin position="14"/>
        <end position="37"/>
    </location>
</feature>
<proteinExistence type="predicted"/>
<gene>
    <name evidence="2" type="ORF">PBIL07802_LOCUS6170</name>
</gene>
<evidence type="ECO:0000256" key="1">
    <source>
        <dbReference type="SAM" id="Phobius"/>
    </source>
</evidence>
<protein>
    <submittedName>
        <fullName evidence="2">Uncharacterized protein</fullName>
    </submittedName>
</protein>
<organism evidence="2">
    <name type="scientific">Palpitomonas bilix</name>
    <dbReference type="NCBI Taxonomy" id="652834"/>
    <lineage>
        <taxon>Eukaryota</taxon>
        <taxon>Eukaryota incertae sedis</taxon>
    </lineage>
</organism>
<keyword evidence="1" id="KW-1133">Transmembrane helix</keyword>
<name>A0A7S3D1V0_9EUKA</name>
<accession>A0A7S3D1V0</accession>
<keyword evidence="1" id="KW-0472">Membrane</keyword>
<sequence>MTNRLPYYPPFFPFVSYLVLYFSSLSPFPSSLILSLFGMEQPMFEYSSQAKKPSTPRNLKKKEPYFALYSRRLRASDKNAYLGEQVQTYEDKLEKAKEVTAPLNVVSLYKIASQNRSIKRREMVEETMSRDGNYE</sequence>
<dbReference type="AlphaFoldDB" id="A0A7S3D1V0"/>
<dbReference type="EMBL" id="HBIB01009741">
    <property type="protein sequence ID" value="CAE0243995.1"/>
    <property type="molecule type" value="Transcribed_RNA"/>
</dbReference>